<keyword evidence="3" id="KW-1185">Reference proteome</keyword>
<proteinExistence type="predicted"/>
<sequence length="205" mass="22114">MFETTYVLLWVIAIIQGLAICSLILDLSALRDEAPKGLKPATEGLPTGSPAPRFTTVDVRSGGVIEWSTLRGRRTVFLFLSVDCDTCKILVSELASLAPESLSEILICCSGAATRCREILGSLPKSVPILDDNRALISNRCRLRTLPALVVIDSEWQIEAYRYPEHSAELRDFLPGALAATARSGAVANSLPAETTPSQHAVGQH</sequence>
<comment type="caution">
    <text evidence="2">The sequence shown here is derived from an EMBL/GenBank/DDBJ whole genome shotgun (WGS) entry which is preliminary data.</text>
</comment>
<accession>A0A829YPE4</accession>
<keyword evidence="1" id="KW-0812">Transmembrane</keyword>
<dbReference type="RefSeq" id="WP_161816595.1">
    <property type="nucleotide sequence ID" value="NZ_BLJN01000015.1"/>
</dbReference>
<protein>
    <recommendedName>
        <fullName evidence="4">Thioredoxin domain-containing protein</fullName>
    </recommendedName>
</protein>
<dbReference type="SUPFAM" id="SSF52833">
    <property type="entry name" value="Thioredoxin-like"/>
    <property type="match status" value="1"/>
</dbReference>
<name>A0A829YPE4_9GAMM</name>
<evidence type="ECO:0000313" key="3">
    <source>
        <dbReference type="Proteomes" id="UP000445000"/>
    </source>
</evidence>
<dbReference type="Proteomes" id="UP000445000">
    <property type="component" value="Unassembled WGS sequence"/>
</dbReference>
<keyword evidence="1" id="KW-1133">Transmembrane helix</keyword>
<organism evidence="2 3">
    <name type="scientific">Steroidobacter agaridevorans</name>
    <dbReference type="NCBI Taxonomy" id="2695856"/>
    <lineage>
        <taxon>Bacteria</taxon>
        <taxon>Pseudomonadati</taxon>
        <taxon>Pseudomonadota</taxon>
        <taxon>Gammaproteobacteria</taxon>
        <taxon>Steroidobacterales</taxon>
        <taxon>Steroidobacteraceae</taxon>
        <taxon>Steroidobacter</taxon>
    </lineage>
</organism>
<dbReference type="AlphaFoldDB" id="A0A829YPE4"/>
<evidence type="ECO:0000313" key="2">
    <source>
        <dbReference type="EMBL" id="GFE85029.1"/>
    </source>
</evidence>
<keyword evidence="1" id="KW-0472">Membrane</keyword>
<gene>
    <name evidence="2" type="ORF">GCM10011487_70290</name>
</gene>
<evidence type="ECO:0008006" key="4">
    <source>
        <dbReference type="Google" id="ProtNLM"/>
    </source>
</evidence>
<evidence type="ECO:0000256" key="1">
    <source>
        <dbReference type="SAM" id="Phobius"/>
    </source>
</evidence>
<dbReference type="Gene3D" id="3.40.30.10">
    <property type="entry name" value="Glutaredoxin"/>
    <property type="match status" value="1"/>
</dbReference>
<reference evidence="3" key="1">
    <citation type="submission" date="2020-01" db="EMBL/GenBank/DDBJ databases">
        <title>'Steroidobacter agaridevorans' sp. nov., agar-degrading bacteria isolated from rhizosphere soils.</title>
        <authorList>
            <person name="Ikenaga M."/>
            <person name="Kataoka M."/>
            <person name="Murouchi A."/>
            <person name="Katsuragi S."/>
            <person name="Sakai M."/>
        </authorList>
    </citation>
    <scope>NUCLEOTIDE SEQUENCE [LARGE SCALE GENOMIC DNA]</scope>
    <source>
        <strain evidence="3">YU21-B</strain>
    </source>
</reference>
<feature type="transmembrane region" description="Helical" evidence="1">
    <location>
        <begin position="6"/>
        <end position="30"/>
    </location>
</feature>
<dbReference type="EMBL" id="BLJN01000015">
    <property type="protein sequence ID" value="GFE85029.1"/>
    <property type="molecule type" value="Genomic_DNA"/>
</dbReference>
<dbReference type="InterPro" id="IPR036249">
    <property type="entry name" value="Thioredoxin-like_sf"/>
</dbReference>